<dbReference type="PANTHER" id="PTHR30163">
    <property type="entry name" value="MEMBRANE-BOUND LYTIC MUREIN TRANSGLYCOSYLASE B"/>
    <property type="match status" value="1"/>
</dbReference>
<evidence type="ECO:0000313" key="5">
    <source>
        <dbReference type="Proteomes" id="UP000295247"/>
    </source>
</evidence>
<dbReference type="PANTHER" id="PTHR30163:SF9">
    <property type="entry name" value="MEMBRANE-BOUND LYTIC MUREIN TRANSGLYCOSYLASE B"/>
    <property type="match status" value="1"/>
</dbReference>
<dbReference type="EMBL" id="SMDC01000010">
    <property type="protein sequence ID" value="TCW34478.1"/>
    <property type="molecule type" value="Genomic_DNA"/>
</dbReference>
<sequence length="360" mass="38896">MHRIAFVLALCVPVLVAGCSASAQQRVALDPFSSGVLPVAADAEVRGDFAASDAAARFVARMAREHDFAPEVLAGLLSEARREQWIIELMDRQAPRAKRAPNGAWTRYRGKFVTADNIAGGVRFWRAHAATLERAGARYGVPPEYIVAILGVETRYGGYVGTTRTLDALATLAFAYPRRADYFTGELEAFLLMARESGVDPRKPQGSYAGAMGLGQFMPTSFQRYAVDFDDDGVRDLWDPTDAIGSVAHYFKAHGWRAGAPVTMRVRVSAGQGIGALKTGFTSAHSRAALRAHGVDLDGVPGRGRLSLLALDARGGTEYWVGFENFGVITRYNRSTYYAMAVHQLAAAVRARHGAALAGR</sequence>
<evidence type="ECO:0000256" key="2">
    <source>
        <dbReference type="SAM" id="SignalP"/>
    </source>
</evidence>
<feature type="active site" evidence="1">
    <location>
        <position position="153"/>
    </location>
</feature>
<dbReference type="NCBIfam" id="TIGR02282">
    <property type="entry name" value="MltB"/>
    <property type="match status" value="1"/>
</dbReference>
<organism evidence="4 5">
    <name type="scientific">Marichromatium gracile</name>
    <name type="common">Chromatium gracile</name>
    <dbReference type="NCBI Taxonomy" id="1048"/>
    <lineage>
        <taxon>Bacteria</taxon>
        <taxon>Pseudomonadati</taxon>
        <taxon>Pseudomonadota</taxon>
        <taxon>Gammaproteobacteria</taxon>
        <taxon>Chromatiales</taxon>
        <taxon>Chromatiaceae</taxon>
        <taxon>Marichromatium</taxon>
    </lineage>
</organism>
<dbReference type="RefSeq" id="WP_123141116.1">
    <property type="nucleotide sequence ID" value="NZ_NRRH01000010.1"/>
</dbReference>
<dbReference type="GO" id="GO:0009253">
    <property type="term" value="P:peptidoglycan catabolic process"/>
    <property type="evidence" value="ECO:0007669"/>
    <property type="project" value="TreeGrafter"/>
</dbReference>
<dbReference type="CDD" id="cd13399">
    <property type="entry name" value="Slt35-like"/>
    <property type="match status" value="1"/>
</dbReference>
<accession>A0A4R4A6R3</accession>
<feature type="domain" description="Transglycosylase SLT" evidence="3">
    <location>
        <begin position="53"/>
        <end position="346"/>
    </location>
</feature>
<evidence type="ECO:0000256" key="1">
    <source>
        <dbReference type="PIRSR" id="PIRSR611757-1"/>
    </source>
</evidence>
<evidence type="ECO:0000259" key="3">
    <source>
        <dbReference type="Pfam" id="PF13406"/>
    </source>
</evidence>
<comment type="caution">
    <text evidence="4">The sequence shown here is derived from an EMBL/GenBank/DDBJ whole genome shotgun (WGS) entry which is preliminary data.</text>
</comment>
<dbReference type="InterPro" id="IPR031304">
    <property type="entry name" value="SLT_2"/>
</dbReference>
<dbReference type="SUPFAM" id="SSF53955">
    <property type="entry name" value="Lysozyme-like"/>
    <property type="match status" value="1"/>
</dbReference>
<dbReference type="FunFam" id="1.10.8.350:FF:000001">
    <property type="entry name" value="Lytic murein transglycosylase B"/>
    <property type="match status" value="1"/>
</dbReference>
<keyword evidence="2" id="KW-0732">Signal</keyword>
<reference evidence="4 5" key="1">
    <citation type="submission" date="2019-03" db="EMBL/GenBank/DDBJ databases">
        <title>Genomic Encyclopedia of Type Strains, Phase IV (KMG-IV): sequencing the most valuable type-strain genomes for metagenomic binning, comparative biology and taxonomic classification.</title>
        <authorList>
            <person name="Goeker M."/>
        </authorList>
    </citation>
    <scope>NUCLEOTIDE SEQUENCE [LARGE SCALE GENOMIC DNA]</scope>
    <source>
        <strain evidence="4 5">DSM 203</strain>
    </source>
</reference>
<dbReference type="GO" id="GO:0008933">
    <property type="term" value="F:peptidoglycan lytic transglycosylase activity"/>
    <property type="evidence" value="ECO:0007669"/>
    <property type="project" value="TreeGrafter"/>
</dbReference>
<dbReference type="InterPro" id="IPR011757">
    <property type="entry name" value="Lytic_transglycosylase_MltB"/>
</dbReference>
<dbReference type="Pfam" id="PF13406">
    <property type="entry name" value="SLT_2"/>
    <property type="match status" value="1"/>
</dbReference>
<protein>
    <submittedName>
        <fullName evidence="4">Membrane-bound lytic murein transglycosylase B</fullName>
    </submittedName>
</protein>
<evidence type="ECO:0000313" key="4">
    <source>
        <dbReference type="EMBL" id="TCW34478.1"/>
    </source>
</evidence>
<dbReference type="PROSITE" id="PS51257">
    <property type="entry name" value="PROKAR_LIPOPROTEIN"/>
    <property type="match status" value="1"/>
</dbReference>
<dbReference type="AlphaFoldDB" id="A0A4R4A6R3"/>
<feature type="signal peptide" evidence="2">
    <location>
        <begin position="1"/>
        <end position="23"/>
    </location>
</feature>
<dbReference type="Gene3D" id="1.10.530.10">
    <property type="match status" value="1"/>
</dbReference>
<gene>
    <name evidence="4" type="ORF">EDC29_11023</name>
</gene>
<dbReference type="InterPro" id="IPR023346">
    <property type="entry name" value="Lysozyme-like_dom_sf"/>
</dbReference>
<proteinExistence type="predicted"/>
<name>A0A4R4A6R3_MARGR</name>
<dbReference type="Proteomes" id="UP000295247">
    <property type="component" value="Unassembled WGS sequence"/>
</dbReference>
<dbReference type="Gene3D" id="1.10.8.350">
    <property type="entry name" value="Bacterial muramidase"/>
    <property type="match status" value="1"/>
</dbReference>
<dbReference type="InterPro" id="IPR043426">
    <property type="entry name" value="MltB-like"/>
</dbReference>
<feature type="chain" id="PRO_5020999868" evidence="2">
    <location>
        <begin position="24"/>
        <end position="360"/>
    </location>
</feature>